<dbReference type="CDD" id="cd00452">
    <property type="entry name" value="KDPG_aldolase"/>
    <property type="match status" value="1"/>
</dbReference>
<dbReference type="EMBL" id="VMBG01000002">
    <property type="protein sequence ID" value="TSJ76880.1"/>
    <property type="molecule type" value="Genomic_DNA"/>
</dbReference>
<keyword evidence="4" id="KW-0456">Lyase</keyword>
<dbReference type="Gene3D" id="3.20.20.70">
    <property type="entry name" value="Aldolase class I"/>
    <property type="match status" value="1"/>
</dbReference>
<evidence type="ECO:0000313" key="7">
    <source>
        <dbReference type="Proteomes" id="UP000315648"/>
    </source>
</evidence>
<sequence length="214" mass="22156">MKKDAILSKFKAEKVIALIRAESADGLLDCAKALADGGLTSIELTMTTPGAIRVLEKVTAELPDFVFGLGTVLDAETARMGILAGAKFIVTPALRPDVITLCKRYSVPIFSGAFTPTEIVAAWEAGADAAKVFPAEFFGPNYIKSIKAPLPQIELVPTGGVTAENLGDFLKAGAFATAAGSSLVDAKSLKEKNWAAITARAKAFVAAAAAAGVK</sequence>
<keyword evidence="7" id="KW-1185">Reference proteome</keyword>
<evidence type="ECO:0000313" key="6">
    <source>
        <dbReference type="EMBL" id="TSJ76880.1"/>
    </source>
</evidence>
<dbReference type="RefSeq" id="WP_144230700.1">
    <property type="nucleotide sequence ID" value="NZ_CBCRVV010000017.1"/>
</dbReference>
<dbReference type="OrthoDB" id="9802667at2"/>
<keyword evidence="5" id="KW-0119">Carbohydrate metabolism</keyword>
<dbReference type="SUPFAM" id="SSF51569">
    <property type="entry name" value="Aldolase"/>
    <property type="match status" value="1"/>
</dbReference>
<dbReference type="InterPro" id="IPR000887">
    <property type="entry name" value="Aldlse_KDPG_KHG"/>
</dbReference>
<dbReference type="PANTHER" id="PTHR30246:SF1">
    <property type="entry name" value="2-DEHYDRO-3-DEOXY-6-PHOSPHOGALACTONATE ALDOLASE-RELATED"/>
    <property type="match status" value="1"/>
</dbReference>
<evidence type="ECO:0000256" key="1">
    <source>
        <dbReference type="ARBA" id="ARBA00004761"/>
    </source>
</evidence>
<dbReference type="PANTHER" id="PTHR30246">
    <property type="entry name" value="2-KETO-3-DEOXY-6-PHOSPHOGLUCONATE ALDOLASE"/>
    <property type="match status" value="1"/>
</dbReference>
<evidence type="ECO:0000256" key="3">
    <source>
        <dbReference type="ARBA" id="ARBA00011233"/>
    </source>
</evidence>
<protein>
    <submittedName>
        <fullName evidence="6">Bifunctional 4-hydroxy-2-oxoglutarate aldolase/2-dehydro-3-deoxy-phosphogluconate aldolase</fullName>
    </submittedName>
</protein>
<dbReference type="NCBIfam" id="TIGR01182">
    <property type="entry name" value="eda"/>
    <property type="match status" value="1"/>
</dbReference>
<dbReference type="Proteomes" id="UP000315648">
    <property type="component" value="Unassembled WGS sequence"/>
</dbReference>
<gene>
    <name evidence="6" type="ORF">FPL22_12235</name>
</gene>
<proteinExistence type="inferred from homology"/>
<evidence type="ECO:0000256" key="5">
    <source>
        <dbReference type="ARBA" id="ARBA00023277"/>
    </source>
</evidence>
<comment type="pathway">
    <text evidence="1">Carbohydrate acid metabolism.</text>
</comment>
<comment type="similarity">
    <text evidence="2">Belongs to the KHG/KDPG aldolase family.</text>
</comment>
<organism evidence="6 7">
    <name type="scientific">Rariglobus hedericola</name>
    <dbReference type="NCBI Taxonomy" id="2597822"/>
    <lineage>
        <taxon>Bacteria</taxon>
        <taxon>Pseudomonadati</taxon>
        <taxon>Verrucomicrobiota</taxon>
        <taxon>Opitutia</taxon>
        <taxon>Opitutales</taxon>
        <taxon>Opitutaceae</taxon>
        <taxon>Rariglobus</taxon>
    </lineage>
</organism>
<dbReference type="AlphaFoldDB" id="A0A556QJQ0"/>
<comment type="caution">
    <text evidence="6">The sequence shown here is derived from an EMBL/GenBank/DDBJ whole genome shotgun (WGS) entry which is preliminary data.</text>
</comment>
<reference evidence="6 7" key="1">
    <citation type="submission" date="2019-07" db="EMBL/GenBank/DDBJ databases">
        <title>Description of 53C-WASEF.</title>
        <authorList>
            <person name="Pitt A."/>
            <person name="Hahn M.W."/>
        </authorList>
    </citation>
    <scope>NUCLEOTIDE SEQUENCE [LARGE SCALE GENOMIC DNA]</scope>
    <source>
        <strain evidence="6 7">53C-WASEF</strain>
    </source>
</reference>
<dbReference type="Pfam" id="PF01081">
    <property type="entry name" value="Aldolase"/>
    <property type="match status" value="1"/>
</dbReference>
<name>A0A556QJQ0_9BACT</name>
<dbReference type="InterPro" id="IPR013785">
    <property type="entry name" value="Aldolase_TIM"/>
</dbReference>
<accession>A0A556QJQ0</accession>
<evidence type="ECO:0000256" key="2">
    <source>
        <dbReference type="ARBA" id="ARBA00006906"/>
    </source>
</evidence>
<comment type="subunit">
    <text evidence="3">Homotrimer.</text>
</comment>
<evidence type="ECO:0000256" key="4">
    <source>
        <dbReference type="ARBA" id="ARBA00023239"/>
    </source>
</evidence>
<dbReference type="GO" id="GO:0016829">
    <property type="term" value="F:lyase activity"/>
    <property type="evidence" value="ECO:0007669"/>
    <property type="project" value="UniProtKB-KW"/>
</dbReference>